<dbReference type="Proteomes" id="UP000789390">
    <property type="component" value="Unassembled WGS sequence"/>
</dbReference>
<dbReference type="OrthoDB" id="5971311at2759"/>
<gene>
    <name evidence="1" type="ORF">DGAL_LOCUS10023</name>
</gene>
<comment type="caution">
    <text evidence="1">The sequence shown here is derived from an EMBL/GenBank/DDBJ whole genome shotgun (WGS) entry which is preliminary data.</text>
</comment>
<organism evidence="1 2">
    <name type="scientific">Daphnia galeata</name>
    <dbReference type="NCBI Taxonomy" id="27404"/>
    <lineage>
        <taxon>Eukaryota</taxon>
        <taxon>Metazoa</taxon>
        <taxon>Ecdysozoa</taxon>
        <taxon>Arthropoda</taxon>
        <taxon>Crustacea</taxon>
        <taxon>Branchiopoda</taxon>
        <taxon>Diplostraca</taxon>
        <taxon>Cladocera</taxon>
        <taxon>Anomopoda</taxon>
        <taxon>Daphniidae</taxon>
        <taxon>Daphnia</taxon>
    </lineage>
</organism>
<name>A0A8J2RP70_9CRUS</name>
<dbReference type="EMBL" id="CAKKLH010000235">
    <property type="protein sequence ID" value="CAH0106861.1"/>
    <property type="molecule type" value="Genomic_DNA"/>
</dbReference>
<dbReference type="PANTHER" id="PTHR33099:SF7">
    <property type="entry name" value="MYND-TYPE DOMAIN-CONTAINING PROTEIN"/>
    <property type="match status" value="1"/>
</dbReference>
<evidence type="ECO:0000313" key="1">
    <source>
        <dbReference type="EMBL" id="CAH0106861.1"/>
    </source>
</evidence>
<sequence length="1214" mass="139030">MLPMRKDRRVDKEWLHKAVSLHQKEQLLDFAWGMQLPDYTFCNSSLKIEKVSNIHVPVLLQDIDKLKTVSEDVLHGKGSKMSLLDGSAKSKQISTLKVSLKIPHNSDIWSAVRCHLGLPIDAKDVEIKPAKLLLLEAGGHFKQIIINSKQNETFATVALQLPVEGGHEGGEFKVEYNERRKIIETHQNSDKRFYLISFYNCCKQSIEPVTKGSMLILAFNLIWKNLKTELPSNFPVFLHGLNEIKESLKSWNPHPQSIVKEKFMNDLHGVHFDKVTGDSFEDIGSHPEANPHLSLYSEKTLMNDVLFFVLEEQYGEKDVPFHRLRGNDFILAQLLLQCSFIDVHMATVTHKRFQSINKIKTEDLMQNVAGKDIKLSCWKDSENVSRDYDIKLNPDHQCVGPIRNLKTFDTPDRVQVISVDVGKCDIEFEEQYFFRRVLVIWPKHESFRISCSFGLNSVVDRMEYSLNLSIPKVKNDVRNIVTQDLKTLISYGCVEPRLLWSRSGMEKGEFTSRLLRLCIRLEAREEGLALLKLLGLDFAEDSQGVGNDTENFEGIQTEQVAMAIAEFQHLVYWHAELINRMISPHRIIQQFTPTVSLVKCLLEVNHTERAKEVAKFISSAFANINQHLDTCVSCYIRLGNANWLQSLISDIFNAPVITSEANLSKKYLLGTLISSPVILELATSSELGKSTMDMLVTYQLTLLLDELSSTLQIGQQKTISDEDCIPEFSSCLMFVGRLERDSYIPVNKHLFLIQQIVEQLKIQQLLDLLIEFLKSNEQRSTVGKHRFLFNSLLSRMKSEEVPVMLRRESILEATQLLQSEDKLSLRSFLEQVRLCEISGSWDCKFKFELFDTLINSPGIWDGLDSVSKSTILDTCTTIVSLGIVHIGQLLDSSSPEGVLISEIFICVKFFFLAEKNRFGVMTDNGNVFLHLLSKLPLSLLMRLVLDIYVFESQINIKKSHNCLVWYRDLCRLVFSSDFTAFVKKDQVENVFLCLLWVADHQLWELFSNKVSTVVKKSFIQIYMNCLLNNVEIQQGLVDSDFAFAAFSRIVKGWTEQSNSWKEPTFTWKQPNVVVNGHPKLQAFLRSPETSMNYQNFTSVIEARRFADNLLEQSKNLSGVDGFNIAVSSIGGIHCSIAKNFRYYVKIHQTQLEMYHSFQENFDKFLELWLNLSKDHIVSDVEIVEQSVSTSEDEVLILPSTKRFRSEIDVVEIRS</sequence>
<accession>A0A8J2RP70</accession>
<dbReference type="PANTHER" id="PTHR33099">
    <property type="entry name" value="FE2OG DIOXYGENASE DOMAIN-CONTAINING PROTEIN"/>
    <property type="match status" value="1"/>
</dbReference>
<protein>
    <submittedName>
        <fullName evidence="1">Uncharacterized protein</fullName>
    </submittedName>
</protein>
<reference evidence="1" key="1">
    <citation type="submission" date="2021-11" db="EMBL/GenBank/DDBJ databases">
        <authorList>
            <person name="Schell T."/>
        </authorList>
    </citation>
    <scope>NUCLEOTIDE SEQUENCE</scope>
    <source>
        <strain evidence="1">M5</strain>
    </source>
</reference>
<evidence type="ECO:0000313" key="2">
    <source>
        <dbReference type="Proteomes" id="UP000789390"/>
    </source>
</evidence>
<proteinExistence type="predicted"/>
<dbReference type="AlphaFoldDB" id="A0A8J2RP70"/>
<keyword evidence="2" id="KW-1185">Reference proteome</keyword>